<feature type="active site" evidence="5">
    <location>
        <position position="236"/>
    </location>
</feature>
<dbReference type="AlphaFoldDB" id="A0A834HHL4"/>
<evidence type="ECO:0000256" key="5">
    <source>
        <dbReference type="PROSITE-ProRule" id="PRU10085"/>
    </source>
</evidence>
<dbReference type="PROSITE" id="PS00382">
    <property type="entry name" value="CLP_PROTEASE_HIS"/>
    <property type="match status" value="1"/>
</dbReference>
<dbReference type="PRINTS" id="PR00127">
    <property type="entry name" value="CLPPROTEASEP"/>
</dbReference>
<dbReference type="NCBIfam" id="NF001368">
    <property type="entry name" value="PRK00277.1"/>
    <property type="match status" value="1"/>
</dbReference>
<dbReference type="InterPro" id="IPR001907">
    <property type="entry name" value="ClpP"/>
</dbReference>
<dbReference type="GO" id="GO:0006515">
    <property type="term" value="P:protein quality control for misfolded or incompletely synthesized proteins"/>
    <property type="evidence" value="ECO:0007669"/>
    <property type="project" value="TreeGrafter"/>
</dbReference>
<reference evidence="9" key="1">
    <citation type="submission" date="2019-11" db="EMBL/GenBank/DDBJ databases">
        <authorList>
            <person name="Liu Y."/>
            <person name="Hou J."/>
            <person name="Li T.-Q."/>
            <person name="Guan C.-H."/>
            <person name="Wu X."/>
            <person name="Wu H.-Z."/>
            <person name="Ling F."/>
            <person name="Zhang R."/>
            <person name="Shi X.-G."/>
            <person name="Ren J.-P."/>
            <person name="Chen E.-F."/>
            <person name="Sun J.-M."/>
        </authorList>
    </citation>
    <scope>NUCLEOTIDE SEQUENCE</scope>
    <source>
        <strain evidence="9">Adult_tree_wgs_1</strain>
        <tissue evidence="9">Leaves</tissue>
    </source>
</reference>
<evidence type="ECO:0000256" key="3">
    <source>
        <dbReference type="ARBA" id="ARBA00022801"/>
    </source>
</evidence>
<dbReference type="InterPro" id="IPR029045">
    <property type="entry name" value="ClpP/crotonase-like_dom_sf"/>
</dbReference>
<evidence type="ECO:0000256" key="2">
    <source>
        <dbReference type="ARBA" id="ARBA00022670"/>
    </source>
</evidence>
<evidence type="ECO:0000256" key="8">
    <source>
        <dbReference type="RuleBase" id="RU003567"/>
    </source>
</evidence>
<keyword evidence="10" id="KW-1185">Reference proteome</keyword>
<dbReference type="GO" id="GO:0009368">
    <property type="term" value="C:endopeptidase Clp complex"/>
    <property type="evidence" value="ECO:0007669"/>
    <property type="project" value="TreeGrafter"/>
</dbReference>
<keyword evidence="2 7" id="KW-0645">Protease</keyword>
<dbReference type="Gene3D" id="3.90.226.10">
    <property type="entry name" value="2-enoyl-CoA Hydratase, Chain A, domain 1"/>
    <property type="match status" value="1"/>
</dbReference>
<dbReference type="HAMAP" id="MF_00444">
    <property type="entry name" value="ClpP"/>
    <property type="match status" value="1"/>
</dbReference>
<comment type="similarity">
    <text evidence="1 8">Belongs to the peptidase S14 family.</text>
</comment>
<evidence type="ECO:0000256" key="4">
    <source>
        <dbReference type="ARBA" id="ARBA00022825"/>
    </source>
</evidence>
<evidence type="ECO:0000313" key="9">
    <source>
        <dbReference type="EMBL" id="KAF7153333.1"/>
    </source>
</evidence>
<dbReference type="OrthoDB" id="2017408at2759"/>
<dbReference type="GO" id="GO:0009532">
    <property type="term" value="C:plastid stroma"/>
    <property type="evidence" value="ECO:0007669"/>
    <property type="project" value="UniProtKB-ARBA"/>
</dbReference>
<sequence>MQSCPRSCSLLEQSSSNFGENRVQGRKEGNEMMAQPCVFTSAASASTSLIRFNTASPIPSSCSDTTTLSLPSHHRFPSRSSKLRNIPVDQRNARNYAVKKGLKSVYSGGLWESNWSSCQGISSIRDDLQVPSSHYFQVNNVYGEEGPPPVVQEGLQFVASKLFEHRIIRCGGPVDADMANFVVAQLLYLDAVDPNKDIVMYVNSPGGSVTAGMAIFDMMRHIRPDVSTVCVGLAASMGAFLLAAGTKGKRYSLPDSRIMIHQPLSGAQGFGTQINIQADEIAFHKANLTTYLALFSGQNIDQVYRDTHKDNFMSPKEAKEYGLIDGIIMNPRKALQPLAASAASAGR</sequence>
<proteinExistence type="inferred from homology"/>
<dbReference type="PANTHER" id="PTHR10381">
    <property type="entry name" value="ATP-DEPENDENT CLP PROTEASE PROTEOLYTIC SUBUNIT"/>
    <property type="match status" value="1"/>
</dbReference>
<dbReference type="SUPFAM" id="SSF52096">
    <property type="entry name" value="ClpP/crotonase"/>
    <property type="match status" value="1"/>
</dbReference>
<keyword evidence="3 7" id="KW-0378">Hydrolase</keyword>
<organism evidence="9 10">
    <name type="scientific">Rhododendron simsii</name>
    <name type="common">Sims's rhododendron</name>
    <dbReference type="NCBI Taxonomy" id="118357"/>
    <lineage>
        <taxon>Eukaryota</taxon>
        <taxon>Viridiplantae</taxon>
        <taxon>Streptophyta</taxon>
        <taxon>Embryophyta</taxon>
        <taxon>Tracheophyta</taxon>
        <taxon>Spermatophyta</taxon>
        <taxon>Magnoliopsida</taxon>
        <taxon>eudicotyledons</taxon>
        <taxon>Gunneridae</taxon>
        <taxon>Pentapetalae</taxon>
        <taxon>asterids</taxon>
        <taxon>Ericales</taxon>
        <taxon>Ericaceae</taxon>
        <taxon>Ericoideae</taxon>
        <taxon>Rhodoreae</taxon>
        <taxon>Rhododendron</taxon>
    </lineage>
</organism>
<name>A0A834HHL4_RHOSS</name>
<dbReference type="GO" id="GO:0004252">
    <property type="term" value="F:serine-type endopeptidase activity"/>
    <property type="evidence" value="ECO:0007669"/>
    <property type="project" value="UniProtKB-EC"/>
</dbReference>
<dbReference type="Pfam" id="PF00574">
    <property type="entry name" value="CLP_protease"/>
    <property type="match status" value="1"/>
</dbReference>
<feature type="active site" evidence="6">
    <location>
        <position position="261"/>
    </location>
</feature>
<dbReference type="InterPro" id="IPR033135">
    <property type="entry name" value="ClpP_His_AS"/>
</dbReference>
<dbReference type="CDD" id="cd07017">
    <property type="entry name" value="S14_ClpP_2"/>
    <property type="match status" value="1"/>
</dbReference>
<dbReference type="GO" id="GO:0051117">
    <property type="term" value="F:ATPase binding"/>
    <property type="evidence" value="ECO:0007669"/>
    <property type="project" value="TreeGrafter"/>
</dbReference>
<evidence type="ECO:0000256" key="1">
    <source>
        <dbReference type="ARBA" id="ARBA00007039"/>
    </source>
</evidence>
<dbReference type="PANTHER" id="PTHR10381:SF12">
    <property type="entry name" value="ATP-DEPENDENT CLP PROTEASE PROTEOLYTIC SUBUNIT 5, CHLOROPLASTIC"/>
    <property type="match status" value="1"/>
</dbReference>
<gene>
    <name evidence="9" type="ORF">RHSIM_Rhsim01G0291400</name>
</gene>
<dbReference type="GO" id="GO:0004176">
    <property type="term" value="F:ATP-dependent peptidase activity"/>
    <property type="evidence" value="ECO:0007669"/>
    <property type="project" value="InterPro"/>
</dbReference>
<evidence type="ECO:0000256" key="7">
    <source>
        <dbReference type="RuleBase" id="RU000549"/>
    </source>
</evidence>
<dbReference type="Proteomes" id="UP000626092">
    <property type="component" value="Unassembled WGS sequence"/>
</dbReference>
<dbReference type="PROSITE" id="PS00381">
    <property type="entry name" value="CLP_PROTEASE_SER"/>
    <property type="match status" value="1"/>
</dbReference>
<dbReference type="InterPro" id="IPR018215">
    <property type="entry name" value="ClpP_Ser_AS"/>
</dbReference>
<protein>
    <recommendedName>
        <fullName evidence="8">ATP-dependent Clp protease proteolytic subunit</fullName>
        <ecNumber evidence="7">3.4.21.92</ecNumber>
    </recommendedName>
</protein>
<accession>A0A834HHL4</accession>
<evidence type="ECO:0000313" key="10">
    <source>
        <dbReference type="Proteomes" id="UP000626092"/>
    </source>
</evidence>
<dbReference type="EC" id="3.4.21.92" evidence="7"/>
<comment type="caution">
    <text evidence="9">The sequence shown here is derived from an EMBL/GenBank/DDBJ whole genome shotgun (WGS) entry which is preliminary data.</text>
</comment>
<dbReference type="InterPro" id="IPR023562">
    <property type="entry name" value="ClpP/TepA"/>
</dbReference>
<keyword evidence="4 7" id="KW-0720">Serine protease</keyword>
<dbReference type="FunFam" id="3.90.226.10:FF:000014">
    <property type="entry name" value="ATP-dependent Clp protease proteolytic subunit"/>
    <property type="match status" value="1"/>
</dbReference>
<dbReference type="EMBL" id="WJXA01000001">
    <property type="protein sequence ID" value="KAF7153333.1"/>
    <property type="molecule type" value="Genomic_DNA"/>
</dbReference>
<evidence type="ECO:0000256" key="6">
    <source>
        <dbReference type="PROSITE-ProRule" id="PRU10086"/>
    </source>
</evidence>